<organism evidence="12 13">
    <name type="scientific">Paucilactobacillus nenjiangensis</name>
    <dbReference type="NCBI Taxonomy" id="1296540"/>
    <lineage>
        <taxon>Bacteria</taxon>
        <taxon>Bacillati</taxon>
        <taxon>Bacillota</taxon>
        <taxon>Bacilli</taxon>
        <taxon>Lactobacillales</taxon>
        <taxon>Lactobacillaceae</taxon>
        <taxon>Paucilactobacillus</taxon>
    </lineage>
</organism>
<evidence type="ECO:0000256" key="5">
    <source>
        <dbReference type="ARBA" id="ARBA00022605"/>
    </source>
</evidence>
<keyword evidence="5" id="KW-0028">Amino-acid biosynthesis</keyword>
<evidence type="ECO:0000256" key="3">
    <source>
        <dbReference type="ARBA" id="ARBA00013266"/>
    </source>
</evidence>
<evidence type="ECO:0000256" key="9">
    <source>
        <dbReference type="ARBA" id="ARBA00023315"/>
    </source>
</evidence>
<name>A0A5P1X613_9LACO</name>
<keyword evidence="9 11" id="KW-0012">Acyltransferase</keyword>
<evidence type="ECO:0000256" key="11">
    <source>
        <dbReference type="PIRNR" id="PIRNR000441"/>
    </source>
</evidence>
<dbReference type="InterPro" id="IPR053376">
    <property type="entry name" value="Serine_acetyltransferase"/>
</dbReference>
<dbReference type="AlphaFoldDB" id="A0A5P1X613"/>
<dbReference type="FunFam" id="2.160.10.10:FF:000007">
    <property type="entry name" value="Serine acetyltransferase"/>
    <property type="match status" value="1"/>
</dbReference>
<keyword evidence="7" id="KW-0677">Repeat</keyword>
<dbReference type="InterPro" id="IPR005881">
    <property type="entry name" value="Ser_O-AcTrfase"/>
</dbReference>
<comment type="pathway">
    <text evidence="1">Amino-acid biosynthesis; L-cysteine biosynthesis; L-cysteine from L-serine: step 1/2.</text>
</comment>
<gene>
    <name evidence="12" type="primary">cysE</name>
    <name evidence="12" type="ORF">F0161_09835</name>
</gene>
<dbReference type="Gene3D" id="2.160.10.10">
    <property type="entry name" value="Hexapeptide repeat proteins"/>
    <property type="match status" value="1"/>
</dbReference>
<evidence type="ECO:0000313" key="12">
    <source>
        <dbReference type="EMBL" id="QER68109.1"/>
    </source>
</evidence>
<keyword evidence="8" id="KW-0198">Cysteine biosynthesis</keyword>
<dbReference type="PIRSF" id="PIRSF000441">
    <property type="entry name" value="CysE"/>
    <property type="match status" value="1"/>
</dbReference>
<dbReference type="SUPFAM" id="SSF51161">
    <property type="entry name" value="Trimeric LpxA-like enzymes"/>
    <property type="match status" value="1"/>
</dbReference>
<sequence>MFSAAKYIMNSDPAARSIWEVILTYSGFHALAYYRVSHWLYRHHRYLLAALVAHLGKQMTQVEIHPGAKIGQHVFIDHGTGVVIGETAVVGDYVTILHGVTLGSRRVVDGKRHPQVHDHVFIGAKAMLLGNIEIGSFAKIGAGSVVINDVLSNTTVVGNPGAQVQQRKFHTVGKNI</sequence>
<dbReference type="InterPro" id="IPR045304">
    <property type="entry name" value="LbH_SAT"/>
</dbReference>
<evidence type="ECO:0000256" key="6">
    <source>
        <dbReference type="ARBA" id="ARBA00022679"/>
    </source>
</evidence>
<evidence type="ECO:0000256" key="10">
    <source>
        <dbReference type="ARBA" id="ARBA00049486"/>
    </source>
</evidence>
<dbReference type="Pfam" id="PF00132">
    <property type="entry name" value="Hexapep"/>
    <property type="match status" value="1"/>
</dbReference>
<accession>A0A5P1X613</accession>
<dbReference type="InterPro" id="IPR011004">
    <property type="entry name" value="Trimer_LpxA-like_sf"/>
</dbReference>
<dbReference type="GO" id="GO:0006535">
    <property type="term" value="P:cysteine biosynthetic process from serine"/>
    <property type="evidence" value="ECO:0007669"/>
    <property type="project" value="InterPro"/>
</dbReference>
<dbReference type="UniPathway" id="UPA00136">
    <property type="reaction ID" value="UER00199"/>
</dbReference>
<dbReference type="EMBL" id="CP043939">
    <property type="protein sequence ID" value="QER68109.1"/>
    <property type="molecule type" value="Genomic_DNA"/>
</dbReference>
<dbReference type="PANTHER" id="PTHR42811">
    <property type="entry name" value="SERINE ACETYLTRANSFERASE"/>
    <property type="match status" value="1"/>
</dbReference>
<keyword evidence="6 11" id="KW-0808">Transferase</keyword>
<dbReference type="EC" id="2.3.1.30" evidence="3 11"/>
<comment type="catalytic activity">
    <reaction evidence="10 11">
        <text>L-serine + acetyl-CoA = O-acetyl-L-serine + CoA</text>
        <dbReference type="Rhea" id="RHEA:24560"/>
        <dbReference type="ChEBI" id="CHEBI:33384"/>
        <dbReference type="ChEBI" id="CHEBI:57287"/>
        <dbReference type="ChEBI" id="CHEBI:57288"/>
        <dbReference type="ChEBI" id="CHEBI:58340"/>
        <dbReference type="EC" id="2.3.1.30"/>
    </reaction>
</comment>
<dbReference type="RefSeq" id="WP_150204451.1">
    <property type="nucleotide sequence ID" value="NZ_CP043939.1"/>
</dbReference>
<evidence type="ECO:0000256" key="2">
    <source>
        <dbReference type="ARBA" id="ARBA00007274"/>
    </source>
</evidence>
<keyword evidence="13" id="KW-1185">Reference proteome</keyword>
<evidence type="ECO:0000256" key="8">
    <source>
        <dbReference type="ARBA" id="ARBA00023192"/>
    </source>
</evidence>
<comment type="similarity">
    <text evidence="2 11">Belongs to the transferase hexapeptide repeat family.</text>
</comment>
<dbReference type="OrthoDB" id="9801456at2"/>
<dbReference type="NCBIfam" id="TIGR01172">
    <property type="entry name" value="cysE"/>
    <property type="match status" value="1"/>
</dbReference>
<proteinExistence type="inferred from homology"/>
<dbReference type="GO" id="GO:0009001">
    <property type="term" value="F:serine O-acetyltransferase activity"/>
    <property type="evidence" value="ECO:0007669"/>
    <property type="project" value="UniProtKB-EC"/>
</dbReference>
<evidence type="ECO:0000256" key="1">
    <source>
        <dbReference type="ARBA" id="ARBA00004876"/>
    </source>
</evidence>
<protein>
    <recommendedName>
        <fullName evidence="4 11">Serine acetyltransferase</fullName>
        <ecNumber evidence="3 11">2.3.1.30</ecNumber>
    </recommendedName>
</protein>
<dbReference type="InterPro" id="IPR042122">
    <property type="entry name" value="Ser_AcTrfase_N_sf"/>
</dbReference>
<dbReference type="InterPro" id="IPR018357">
    <property type="entry name" value="Hexapep_transf_CS"/>
</dbReference>
<dbReference type="Proteomes" id="UP000325295">
    <property type="component" value="Chromosome"/>
</dbReference>
<evidence type="ECO:0000256" key="7">
    <source>
        <dbReference type="ARBA" id="ARBA00022737"/>
    </source>
</evidence>
<dbReference type="InterPro" id="IPR001451">
    <property type="entry name" value="Hexapep"/>
</dbReference>
<dbReference type="PROSITE" id="PS00101">
    <property type="entry name" value="HEXAPEP_TRANSFERASES"/>
    <property type="match status" value="1"/>
</dbReference>
<dbReference type="CDD" id="cd03354">
    <property type="entry name" value="LbH_SAT"/>
    <property type="match status" value="1"/>
</dbReference>
<reference evidence="12 13" key="1">
    <citation type="submission" date="2019-09" db="EMBL/GenBank/DDBJ databases">
        <title>Complete Genome Sequence of Lactobacillus nenjiangensis SH-Y15, isolated from sauerkraut.</title>
        <authorList>
            <person name="Yang H."/>
        </authorList>
    </citation>
    <scope>NUCLEOTIDE SEQUENCE [LARGE SCALE GENOMIC DNA]</scope>
    <source>
        <strain evidence="12 13">SH-Y15</strain>
    </source>
</reference>
<dbReference type="GO" id="GO:0005737">
    <property type="term" value="C:cytoplasm"/>
    <property type="evidence" value="ECO:0007669"/>
    <property type="project" value="InterPro"/>
</dbReference>
<evidence type="ECO:0000313" key="13">
    <source>
        <dbReference type="Proteomes" id="UP000325295"/>
    </source>
</evidence>
<evidence type="ECO:0000256" key="4">
    <source>
        <dbReference type="ARBA" id="ARBA00018522"/>
    </source>
</evidence>
<dbReference type="KEGG" id="lnn:F0161_09835"/>
<dbReference type="Gene3D" id="1.10.3130.10">
    <property type="entry name" value="serine acetyltransferase, domain 1"/>
    <property type="match status" value="1"/>
</dbReference>
<dbReference type="NCBIfam" id="NF041874">
    <property type="entry name" value="EPS_EpsC"/>
    <property type="match status" value="1"/>
</dbReference>